<keyword evidence="1" id="KW-0547">Nucleotide-binding</keyword>
<dbReference type="SUPFAM" id="SSF46894">
    <property type="entry name" value="C-terminal effector domain of the bipartite response regulators"/>
    <property type="match status" value="1"/>
</dbReference>
<dbReference type="SUPFAM" id="SSF52540">
    <property type="entry name" value="P-loop containing nucleoside triphosphate hydrolases"/>
    <property type="match status" value="1"/>
</dbReference>
<evidence type="ECO:0000256" key="2">
    <source>
        <dbReference type="ARBA" id="ARBA00022840"/>
    </source>
</evidence>
<dbReference type="EMBL" id="BAABIS010000001">
    <property type="protein sequence ID" value="GAA4837555.1"/>
    <property type="molecule type" value="Genomic_DNA"/>
</dbReference>
<evidence type="ECO:0000259" key="4">
    <source>
        <dbReference type="PROSITE" id="PS50043"/>
    </source>
</evidence>
<evidence type="ECO:0000256" key="3">
    <source>
        <dbReference type="SAM" id="MobiDB-lite"/>
    </source>
</evidence>
<dbReference type="InterPro" id="IPR041664">
    <property type="entry name" value="AAA_16"/>
</dbReference>
<gene>
    <name evidence="5" type="ORF">GCM10023235_10740</name>
</gene>
<dbReference type="InterPro" id="IPR027417">
    <property type="entry name" value="P-loop_NTPase"/>
</dbReference>
<comment type="caution">
    <text evidence="5">The sequence shown here is derived from an EMBL/GenBank/DDBJ whole genome shotgun (WGS) entry which is preliminary data.</text>
</comment>
<evidence type="ECO:0000313" key="6">
    <source>
        <dbReference type="Proteomes" id="UP001501752"/>
    </source>
</evidence>
<dbReference type="PRINTS" id="PR00038">
    <property type="entry name" value="HTHLUXR"/>
</dbReference>
<dbReference type="PROSITE" id="PS50043">
    <property type="entry name" value="HTH_LUXR_2"/>
    <property type="match status" value="1"/>
</dbReference>
<evidence type="ECO:0000256" key="1">
    <source>
        <dbReference type="ARBA" id="ARBA00022741"/>
    </source>
</evidence>
<feature type="region of interest" description="Disordered" evidence="3">
    <location>
        <begin position="885"/>
        <end position="904"/>
    </location>
</feature>
<name>A0ABP9DEN9_9ACTN</name>
<dbReference type="InterPro" id="IPR036388">
    <property type="entry name" value="WH-like_DNA-bd_sf"/>
</dbReference>
<accession>A0ABP9DEN9</accession>
<proteinExistence type="predicted"/>
<organism evidence="5 6">
    <name type="scientific">Kitasatospora terrestris</name>
    <dbReference type="NCBI Taxonomy" id="258051"/>
    <lineage>
        <taxon>Bacteria</taxon>
        <taxon>Bacillati</taxon>
        <taxon>Actinomycetota</taxon>
        <taxon>Actinomycetes</taxon>
        <taxon>Kitasatosporales</taxon>
        <taxon>Streptomycetaceae</taxon>
        <taxon>Kitasatospora</taxon>
    </lineage>
</organism>
<dbReference type="Gene3D" id="3.40.50.300">
    <property type="entry name" value="P-loop containing nucleotide triphosphate hydrolases"/>
    <property type="match status" value="1"/>
</dbReference>
<dbReference type="SMART" id="SM00421">
    <property type="entry name" value="HTH_LUXR"/>
    <property type="match status" value="1"/>
</dbReference>
<dbReference type="Pfam" id="PF00196">
    <property type="entry name" value="GerE"/>
    <property type="match status" value="1"/>
</dbReference>
<dbReference type="CDD" id="cd06170">
    <property type="entry name" value="LuxR_C_like"/>
    <property type="match status" value="1"/>
</dbReference>
<dbReference type="InterPro" id="IPR016032">
    <property type="entry name" value="Sig_transdc_resp-reg_C-effctor"/>
</dbReference>
<keyword evidence="6" id="KW-1185">Reference proteome</keyword>
<feature type="domain" description="HTH luxR-type" evidence="4">
    <location>
        <begin position="895"/>
        <end position="959"/>
    </location>
</feature>
<protein>
    <submittedName>
        <fullName evidence="5">LuxR family transcriptional regulator</fullName>
    </submittedName>
</protein>
<evidence type="ECO:0000313" key="5">
    <source>
        <dbReference type="EMBL" id="GAA4837555.1"/>
    </source>
</evidence>
<dbReference type="PANTHER" id="PTHR16305:SF35">
    <property type="entry name" value="TRANSCRIPTIONAL ACTIVATOR DOMAIN"/>
    <property type="match status" value="1"/>
</dbReference>
<keyword evidence="2" id="KW-0067">ATP-binding</keyword>
<dbReference type="Gene3D" id="1.10.10.10">
    <property type="entry name" value="Winged helix-like DNA-binding domain superfamily/Winged helix DNA-binding domain"/>
    <property type="match status" value="1"/>
</dbReference>
<dbReference type="InterPro" id="IPR000792">
    <property type="entry name" value="Tscrpt_reg_LuxR_C"/>
</dbReference>
<dbReference type="Pfam" id="PF13191">
    <property type="entry name" value="AAA_16"/>
    <property type="match status" value="1"/>
</dbReference>
<dbReference type="RefSeq" id="WP_345695597.1">
    <property type="nucleotide sequence ID" value="NZ_BAABIS010000001.1"/>
</dbReference>
<sequence>MRDASAPGPAADRRTGLAFVGRADELRSLLDALRAGPAVVFVEGEAGIGKSRLLREAADRLDRLGPPVLRGWCHPLREPLPFGPALDALRGAGAHLPAEVRLSPATGVLAPYLPELADRLPRTAPEGGTRNQQLMRAVHEVLRALGPVVLVVEDLHWADDATRDLLLLLARNPPEGLRLVVTYRERELPGSGNVLGSPYRRPLGVGGTDLALDPLGETHIGELAASVLGPAATRPLCRELYERSGGLPLAAEEDILVLADRVARPDEAGAPLALAGAKVPRALQEAVNSRVAPLGPGSTAVLQAAAVLAVPTTEELLTAVAALTEDQAEQALDAVLTADLLVEHSPGRYGFRHVLARRAVYDRIPGPRRRRLHTRAADALSAQREPALVQIAHHVRQLGDTAAWFPHALAAAERATAVADDGVAAELLGQLLGEPSLPSEDRTRAALALSAIAVRRTDPAACEATLRGIIADPALAPSVRGEIRFNLARAVGASGPYRDTRAELERAIAELADRPGHAAAATASLAVGATVNARGGTVSENLALLERAAELAARSDDPVARADVLANRVTLLAFVGDPRRLDLLARLPLDSTDRAVLRQCARALSNTAYLAGPRGSTAEAAARLAEAQELIRRTDYPLLDEFCRLNRIRLDLAAGHWDGLDRTIDTMLRETTEGTLRFGLLTARATLDTARGRWAAAREGMAPLVTDLDGNPDLDVVPAAVTVLARLDLLEGDPATAWQRTGPVVEVLGRKGLWVRPVDLVPTAVEAALACGLDDRAHRLVEDAARGVDGLDAPGVATGVHLARALLAADSDPEAALAHLDRAHAGYQAAGHVHSAAGVLERSGRLRLRTTPDTATADLHAALDVFTRLGATADAARCERALRDSGRLRPPARRKRAYGGELSPRERQVAALLADGASNQDIARTLALSPRTAEHHVANTLRKLGVPRGRVREVLDPPR</sequence>
<dbReference type="Proteomes" id="UP001501752">
    <property type="component" value="Unassembled WGS sequence"/>
</dbReference>
<reference evidence="6" key="1">
    <citation type="journal article" date="2019" name="Int. J. Syst. Evol. Microbiol.">
        <title>The Global Catalogue of Microorganisms (GCM) 10K type strain sequencing project: providing services to taxonomists for standard genome sequencing and annotation.</title>
        <authorList>
            <consortium name="The Broad Institute Genomics Platform"/>
            <consortium name="The Broad Institute Genome Sequencing Center for Infectious Disease"/>
            <person name="Wu L."/>
            <person name="Ma J."/>
        </authorList>
    </citation>
    <scope>NUCLEOTIDE SEQUENCE [LARGE SCALE GENOMIC DNA]</scope>
    <source>
        <strain evidence="6">JCM 13006</strain>
    </source>
</reference>
<dbReference type="PANTHER" id="PTHR16305">
    <property type="entry name" value="TESTICULAR SOLUBLE ADENYLYL CYCLASE"/>
    <property type="match status" value="1"/>
</dbReference>